<evidence type="ECO:0000313" key="2">
    <source>
        <dbReference type="EMBL" id="KYD27180.1"/>
    </source>
</evidence>
<dbReference type="Proteomes" id="UP000075424">
    <property type="component" value="Unassembled WGS sequence"/>
</dbReference>
<dbReference type="AlphaFoldDB" id="A0A150MRR8"/>
<organism evidence="2 3">
    <name type="scientific">Geobacillus stearothermophilus</name>
    <name type="common">Bacillus stearothermophilus</name>
    <dbReference type="NCBI Taxonomy" id="1422"/>
    <lineage>
        <taxon>Bacteria</taxon>
        <taxon>Bacillati</taxon>
        <taxon>Bacillota</taxon>
        <taxon>Bacilli</taxon>
        <taxon>Bacillales</taxon>
        <taxon>Anoxybacillaceae</taxon>
        <taxon>Geobacillus</taxon>
    </lineage>
</organism>
<proteinExistence type="predicted"/>
<gene>
    <name evidence="2" type="ORF">B4109_0550</name>
</gene>
<evidence type="ECO:0000313" key="3">
    <source>
        <dbReference type="Proteomes" id="UP000075424"/>
    </source>
</evidence>
<protein>
    <submittedName>
        <fullName evidence="2">Uncharacterized protein</fullName>
    </submittedName>
</protein>
<accession>A0A150MRR8</accession>
<feature type="region of interest" description="Disordered" evidence="1">
    <location>
        <begin position="1"/>
        <end position="39"/>
    </location>
</feature>
<comment type="caution">
    <text evidence="2">The sequence shown here is derived from an EMBL/GenBank/DDBJ whole genome shotgun (WGS) entry which is preliminary data.</text>
</comment>
<evidence type="ECO:0000256" key="1">
    <source>
        <dbReference type="SAM" id="MobiDB-lite"/>
    </source>
</evidence>
<dbReference type="EMBL" id="LQYV01000056">
    <property type="protein sequence ID" value="KYD27180.1"/>
    <property type="molecule type" value="Genomic_DNA"/>
</dbReference>
<sequence>MHHRSPLESNLGESNRLHDRLPLNKAYTNVKKKPKFHKK</sequence>
<reference evidence="2 3" key="1">
    <citation type="submission" date="2016-01" db="EMBL/GenBank/DDBJ databases">
        <title>Draft Genome Sequences of Seven Thermophilic Sporeformers Isolated from Foods.</title>
        <authorList>
            <person name="Berendsen E.M."/>
            <person name="Wells-Bennik M.H."/>
            <person name="Krawcyk A.O."/>
            <person name="De Jong A."/>
            <person name="Holsappel S."/>
            <person name="Eijlander R.T."/>
            <person name="Kuipers O.P."/>
        </authorList>
    </citation>
    <scope>NUCLEOTIDE SEQUENCE [LARGE SCALE GENOMIC DNA]</scope>
    <source>
        <strain evidence="2 3">B4109</strain>
    </source>
</reference>
<feature type="compositionally biased region" description="Basic residues" evidence="1">
    <location>
        <begin position="30"/>
        <end position="39"/>
    </location>
</feature>
<name>A0A150MRR8_GEOSE</name>